<feature type="coiled-coil region" evidence="1">
    <location>
        <begin position="75"/>
        <end position="102"/>
    </location>
</feature>
<sequence>MSVFSVVADGQAGLFRLQQAKKPWEKELQAKDAHGQLAQKAERAQALTQAATKWQSDHASAQAALEEARRVGGPKQAAAARLEQVERKIEQLKLAMRFAQGDPQKLATLAREAALLAREAGRAAKEYGAGIKAAAELGLPGDSSAATGGGTMLSSETTITRTTTSLTLQQTEVTLTIGISTGEGASAAAGSAESAADLMAADAGADADADAQSAGAAEMQDGKLPADIARMVEDVLSGLGNGGMTGAGPSGADPSRPDPSGADPSAPGQPAAGHPAAPTAGTGGRSAMIQQLMADNAMKMSRYREADTFGQRVEGVLATSKRIIGEAKAANMLDESEKRRRERREGFKADDKMVEAAQKEVNALRAAALGSGKELGQALGAAGAPGGSAAEEAGGADGAALSTAAASAAQPAAVLNLLA</sequence>
<organism evidence="3 4">
    <name type="scientific">Azospirillum palustre</name>
    <dbReference type="NCBI Taxonomy" id="2044885"/>
    <lineage>
        <taxon>Bacteria</taxon>
        <taxon>Pseudomonadati</taxon>
        <taxon>Pseudomonadota</taxon>
        <taxon>Alphaproteobacteria</taxon>
        <taxon>Rhodospirillales</taxon>
        <taxon>Azospirillaceae</taxon>
        <taxon>Azospirillum</taxon>
    </lineage>
</organism>
<evidence type="ECO:0000313" key="4">
    <source>
        <dbReference type="Proteomes" id="UP000225379"/>
    </source>
</evidence>
<gene>
    <name evidence="3" type="ORF">CRT60_19450</name>
</gene>
<dbReference type="RefSeq" id="WP_098738195.1">
    <property type="nucleotide sequence ID" value="NZ_PDKW01000042.1"/>
</dbReference>
<evidence type="ECO:0000313" key="3">
    <source>
        <dbReference type="EMBL" id="PGH55480.1"/>
    </source>
</evidence>
<dbReference type="EMBL" id="PDKW01000042">
    <property type="protein sequence ID" value="PGH55480.1"/>
    <property type="molecule type" value="Genomic_DNA"/>
</dbReference>
<feature type="region of interest" description="Disordered" evidence="2">
    <location>
        <begin position="237"/>
        <end position="285"/>
    </location>
</feature>
<dbReference type="AlphaFoldDB" id="A0A2B8BCI6"/>
<protein>
    <submittedName>
        <fullName evidence="3">Uncharacterized protein</fullName>
    </submittedName>
</protein>
<feature type="compositionally biased region" description="Gly residues" evidence="2">
    <location>
        <begin position="239"/>
        <end position="249"/>
    </location>
</feature>
<feature type="region of interest" description="Disordered" evidence="2">
    <location>
        <begin position="379"/>
        <end position="399"/>
    </location>
</feature>
<keyword evidence="4" id="KW-1185">Reference proteome</keyword>
<reference evidence="4" key="1">
    <citation type="submission" date="2017-10" db="EMBL/GenBank/DDBJ databases">
        <authorList>
            <person name="Kravchenko I.K."/>
            <person name="Grouzdev D.S."/>
        </authorList>
    </citation>
    <scope>NUCLEOTIDE SEQUENCE [LARGE SCALE GENOMIC DNA]</scope>
    <source>
        <strain evidence="4">B2</strain>
    </source>
</reference>
<dbReference type="Proteomes" id="UP000225379">
    <property type="component" value="Unassembled WGS sequence"/>
</dbReference>
<name>A0A2B8BCI6_9PROT</name>
<keyword evidence="1" id="KW-0175">Coiled coil</keyword>
<comment type="caution">
    <text evidence="3">The sequence shown here is derived from an EMBL/GenBank/DDBJ whole genome shotgun (WGS) entry which is preliminary data.</text>
</comment>
<proteinExistence type="predicted"/>
<accession>A0A2B8BCI6</accession>
<evidence type="ECO:0000256" key="1">
    <source>
        <dbReference type="SAM" id="Coils"/>
    </source>
</evidence>
<dbReference type="OrthoDB" id="7303803at2"/>
<feature type="compositionally biased region" description="Low complexity" evidence="2">
    <location>
        <begin position="264"/>
        <end position="280"/>
    </location>
</feature>
<evidence type="ECO:0000256" key="2">
    <source>
        <dbReference type="SAM" id="MobiDB-lite"/>
    </source>
</evidence>